<dbReference type="PANTHER" id="PTHR46913:SF1">
    <property type="entry name" value="RING-H2 FINGER PROTEIN ATL16"/>
    <property type="match status" value="1"/>
</dbReference>
<evidence type="ECO:0000256" key="12">
    <source>
        <dbReference type="ARBA" id="ARBA00023136"/>
    </source>
</evidence>
<comment type="similarity">
    <text evidence="13">Belongs to the RING-type zinc finger family. ATL subfamily.</text>
</comment>
<evidence type="ECO:0000313" key="19">
    <source>
        <dbReference type="Proteomes" id="UP001370490"/>
    </source>
</evidence>
<accession>A0AAN8VNH2</accession>
<keyword evidence="5" id="KW-0808">Transferase</keyword>
<dbReference type="Proteomes" id="UP001370490">
    <property type="component" value="Unassembled WGS sequence"/>
</dbReference>
<keyword evidence="9" id="KW-0833">Ubl conjugation pathway</keyword>
<comment type="subcellular location">
    <subcellularLocation>
        <location evidence="2">Membrane</location>
        <topology evidence="2">Single-pass membrane protein</topology>
    </subcellularLocation>
</comment>
<dbReference type="InterPro" id="IPR001841">
    <property type="entry name" value="Znf_RING"/>
</dbReference>
<dbReference type="EMBL" id="JBAMMX010000006">
    <property type="protein sequence ID" value="KAK6937360.1"/>
    <property type="molecule type" value="Genomic_DNA"/>
</dbReference>
<dbReference type="SMART" id="SM00184">
    <property type="entry name" value="RING"/>
    <property type="match status" value="1"/>
</dbReference>
<gene>
    <name evidence="18" type="ORF">RJ641_030868</name>
</gene>
<organism evidence="18 19">
    <name type="scientific">Dillenia turbinata</name>
    <dbReference type="NCBI Taxonomy" id="194707"/>
    <lineage>
        <taxon>Eukaryota</taxon>
        <taxon>Viridiplantae</taxon>
        <taxon>Streptophyta</taxon>
        <taxon>Embryophyta</taxon>
        <taxon>Tracheophyta</taxon>
        <taxon>Spermatophyta</taxon>
        <taxon>Magnoliopsida</taxon>
        <taxon>eudicotyledons</taxon>
        <taxon>Gunneridae</taxon>
        <taxon>Pentapetalae</taxon>
        <taxon>Dilleniales</taxon>
        <taxon>Dilleniaceae</taxon>
        <taxon>Dillenia</taxon>
    </lineage>
</organism>
<dbReference type="GO" id="GO:0008270">
    <property type="term" value="F:zinc ion binding"/>
    <property type="evidence" value="ECO:0007669"/>
    <property type="project" value="UniProtKB-KW"/>
</dbReference>
<dbReference type="GO" id="GO:0016567">
    <property type="term" value="P:protein ubiquitination"/>
    <property type="evidence" value="ECO:0007669"/>
    <property type="project" value="InterPro"/>
</dbReference>
<dbReference type="Gene3D" id="3.30.40.10">
    <property type="entry name" value="Zinc/RING finger domain, C3HC4 (zinc finger)"/>
    <property type="match status" value="1"/>
</dbReference>
<keyword evidence="6 16" id="KW-0812">Transmembrane</keyword>
<evidence type="ECO:0000256" key="1">
    <source>
        <dbReference type="ARBA" id="ARBA00000900"/>
    </source>
</evidence>
<feature type="domain" description="RING-type" evidence="17">
    <location>
        <begin position="95"/>
        <end position="137"/>
    </location>
</feature>
<evidence type="ECO:0000256" key="10">
    <source>
        <dbReference type="ARBA" id="ARBA00022833"/>
    </source>
</evidence>
<comment type="catalytic activity">
    <reaction evidence="1">
        <text>S-ubiquitinyl-[E2 ubiquitin-conjugating enzyme]-L-cysteine + [acceptor protein]-L-lysine = [E2 ubiquitin-conjugating enzyme]-L-cysteine + N(6)-ubiquitinyl-[acceptor protein]-L-lysine.</text>
        <dbReference type="EC" id="2.3.2.27"/>
    </reaction>
</comment>
<evidence type="ECO:0000256" key="7">
    <source>
        <dbReference type="ARBA" id="ARBA00022723"/>
    </source>
</evidence>
<dbReference type="PROSITE" id="PS50089">
    <property type="entry name" value="ZF_RING_2"/>
    <property type="match status" value="1"/>
</dbReference>
<evidence type="ECO:0000256" key="3">
    <source>
        <dbReference type="ARBA" id="ARBA00004906"/>
    </source>
</evidence>
<evidence type="ECO:0000256" key="4">
    <source>
        <dbReference type="ARBA" id="ARBA00012483"/>
    </source>
</evidence>
<protein>
    <recommendedName>
        <fullName evidence="4">RING-type E3 ubiquitin transferase</fullName>
        <ecNumber evidence="4">2.3.2.27</ecNumber>
    </recommendedName>
</protein>
<dbReference type="AlphaFoldDB" id="A0AAN8VNH2"/>
<feature type="transmembrane region" description="Helical" evidence="16">
    <location>
        <begin position="20"/>
        <end position="44"/>
    </location>
</feature>
<dbReference type="GO" id="GO:0061630">
    <property type="term" value="F:ubiquitin protein ligase activity"/>
    <property type="evidence" value="ECO:0007669"/>
    <property type="project" value="UniProtKB-EC"/>
</dbReference>
<dbReference type="SUPFAM" id="SSF57850">
    <property type="entry name" value="RING/U-box"/>
    <property type="match status" value="1"/>
</dbReference>
<dbReference type="Pfam" id="PF13639">
    <property type="entry name" value="zf-RING_2"/>
    <property type="match status" value="1"/>
</dbReference>
<keyword evidence="11 16" id="KW-1133">Transmembrane helix</keyword>
<keyword evidence="7" id="KW-0479">Metal-binding</keyword>
<keyword evidence="8 14" id="KW-0863">Zinc-finger</keyword>
<keyword evidence="19" id="KW-1185">Reference proteome</keyword>
<evidence type="ECO:0000256" key="2">
    <source>
        <dbReference type="ARBA" id="ARBA00004167"/>
    </source>
</evidence>
<evidence type="ECO:0000256" key="5">
    <source>
        <dbReference type="ARBA" id="ARBA00022679"/>
    </source>
</evidence>
<name>A0AAN8VNH2_9MAGN</name>
<dbReference type="PANTHER" id="PTHR46913">
    <property type="entry name" value="RING-H2 FINGER PROTEIN ATL16"/>
    <property type="match status" value="1"/>
</dbReference>
<comment type="caution">
    <text evidence="18">The sequence shown here is derived from an EMBL/GenBank/DDBJ whole genome shotgun (WGS) entry which is preliminary data.</text>
</comment>
<sequence>MEDSSSSSVTTPTSNYSLNGKIMLCSMVVLFSVMILIILFHLYARCFIRRQGSRRRNNHRFHNNNSSVSTGLEVSVLKTLPVFVCDKNDAVLFECAVCLSEFKENQKGRVLPKCGHAFHIDCIDTWFFSHSNCPLCRASVQPDGNRTEAVTDVPEPTDPQINDEIGSVGSQSASSPMVRIDGSGSPESWTLSLKRIWSV</sequence>
<evidence type="ECO:0000256" key="13">
    <source>
        <dbReference type="ARBA" id="ARBA00024209"/>
    </source>
</evidence>
<evidence type="ECO:0000313" key="18">
    <source>
        <dbReference type="EMBL" id="KAK6937360.1"/>
    </source>
</evidence>
<evidence type="ECO:0000256" key="9">
    <source>
        <dbReference type="ARBA" id="ARBA00022786"/>
    </source>
</evidence>
<dbReference type="InterPro" id="IPR044600">
    <property type="entry name" value="ATL1/ATL16-like"/>
</dbReference>
<evidence type="ECO:0000256" key="8">
    <source>
        <dbReference type="ARBA" id="ARBA00022771"/>
    </source>
</evidence>
<feature type="region of interest" description="Disordered" evidence="15">
    <location>
        <begin position="145"/>
        <end position="182"/>
    </location>
</feature>
<dbReference type="EC" id="2.3.2.27" evidence="4"/>
<evidence type="ECO:0000256" key="11">
    <source>
        <dbReference type="ARBA" id="ARBA00022989"/>
    </source>
</evidence>
<evidence type="ECO:0000259" key="17">
    <source>
        <dbReference type="PROSITE" id="PS50089"/>
    </source>
</evidence>
<keyword evidence="12 16" id="KW-0472">Membrane</keyword>
<evidence type="ECO:0000256" key="16">
    <source>
        <dbReference type="SAM" id="Phobius"/>
    </source>
</evidence>
<evidence type="ECO:0000256" key="14">
    <source>
        <dbReference type="PROSITE-ProRule" id="PRU00175"/>
    </source>
</evidence>
<reference evidence="18 19" key="1">
    <citation type="submission" date="2023-12" db="EMBL/GenBank/DDBJ databases">
        <title>A high-quality genome assembly for Dillenia turbinata (Dilleniales).</title>
        <authorList>
            <person name="Chanderbali A."/>
        </authorList>
    </citation>
    <scope>NUCLEOTIDE SEQUENCE [LARGE SCALE GENOMIC DNA]</scope>
    <source>
        <strain evidence="18">LSX21</strain>
        <tissue evidence="18">Leaf</tissue>
    </source>
</reference>
<proteinExistence type="inferred from homology"/>
<comment type="pathway">
    <text evidence="3">Protein modification; protein ubiquitination.</text>
</comment>
<keyword evidence="10" id="KW-0862">Zinc</keyword>
<evidence type="ECO:0000256" key="15">
    <source>
        <dbReference type="SAM" id="MobiDB-lite"/>
    </source>
</evidence>
<dbReference type="GO" id="GO:0016020">
    <property type="term" value="C:membrane"/>
    <property type="evidence" value="ECO:0007669"/>
    <property type="project" value="UniProtKB-SubCell"/>
</dbReference>
<dbReference type="InterPro" id="IPR013083">
    <property type="entry name" value="Znf_RING/FYVE/PHD"/>
</dbReference>
<dbReference type="CDD" id="cd16461">
    <property type="entry name" value="RING-H2_EL5-like"/>
    <property type="match status" value="1"/>
</dbReference>
<evidence type="ECO:0000256" key="6">
    <source>
        <dbReference type="ARBA" id="ARBA00022692"/>
    </source>
</evidence>